<dbReference type="AlphaFoldDB" id="A0A5K8AFU3"/>
<dbReference type="RefSeq" id="WP_155312448.1">
    <property type="nucleotide sequence ID" value="NZ_AP021879.1"/>
</dbReference>
<name>A0A5K8AFU3_9BACT</name>
<dbReference type="Proteomes" id="UP000422108">
    <property type="component" value="Chromosome"/>
</dbReference>
<dbReference type="Gene3D" id="3.40.1620.10">
    <property type="entry name" value="YefM-like domain"/>
    <property type="match status" value="1"/>
</dbReference>
<protein>
    <recommendedName>
        <fullName evidence="2">Antitoxin</fullName>
    </recommendedName>
</protein>
<dbReference type="SUPFAM" id="SSF143120">
    <property type="entry name" value="YefM-like"/>
    <property type="match status" value="1"/>
</dbReference>
<accession>A0A5K8AFU3</accession>
<dbReference type="InterPro" id="IPR051405">
    <property type="entry name" value="phD/YefM_antitoxin"/>
</dbReference>
<dbReference type="InterPro" id="IPR036165">
    <property type="entry name" value="YefM-like_sf"/>
</dbReference>
<evidence type="ECO:0000313" key="3">
    <source>
        <dbReference type="EMBL" id="BBO91545.1"/>
    </source>
</evidence>
<dbReference type="EMBL" id="AP021879">
    <property type="protein sequence ID" value="BBO91545.1"/>
    <property type="molecule type" value="Genomic_DNA"/>
</dbReference>
<reference evidence="3 4" key="1">
    <citation type="submission" date="2019-11" db="EMBL/GenBank/DDBJ databases">
        <title>Comparative genomics of hydrocarbon-degrading Desulfosarcina strains.</title>
        <authorList>
            <person name="Watanabe M."/>
            <person name="Kojima H."/>
            <person name="Fukui M."/>
        </authorList>
    </citation>
    <scope>NUCLEOTIDE SEQUENCE [LARGE SCALE GENOMIC DNA]</scope>
    <source>
        <strain evidence="4">oXyS1</strain>
    </source>
</reference>
<dbReference type="PANTHER" id="PTHR33713:SF11">
    <property type="entry name" value="PREVENT-HOST-DEATH FAMILY PROTEIN"/>
    <property type="match status" value="1"/>
</dbReference>
<keyword evidence="4" id="KW-1185">Reference proteome</keyword>
<dbReference type="Pfam" id="PF02604">
    <property type="entry name" value="PhdYeFM_antitox"/>
    <property type="match status" value="1"/>
</dbReference>
<evidence type="ECO:0000313" key="4">
    <source>
        <dbReference type="Proteomes" id="UP000422108"/>
    </source>
</evidence>
<dbReference type="PANTHER" id="PTHR33713">
    <property type="entry name" value="ANTITOXIN YAFN-RELATED"/>
    <property type="match status" value="1"/>
</dbReference>
<dbReference type="InterPro" id="IPR006442">
    <property type="entry name" value="Antitoxin_Phd/YefM"/>
</dbReference>
<evidence type="ECO:0000256" key="2">
    <source>
        <dbReference type="RuleBase" id="RU362080"/>
    </source>
</evidence>
<gene>
    <name evidence="3" type="ORF">DSCOOX_47250</name>
</gene>
<comment type="similarity">
    <text evidence="1 2">Belongs to the phD/YefM antitoxin family.</text>
</comment>
<dbReference type="NCBIfam" id="TIGR01552">
    <property type="entry name" value="phd_fam"/>
    <property type="match status" value="1"/>
</dbReference>
<organism evidence="3 4">
    <name type="scientific">Desulfosarcina ovata subsp. ovata</name>
    <dbReference type="NCBI Taxonomy" id="2752305"/>
    <lineage>
        <taxon>Bacteria</taxon>
        <taxon>Pseudomonadati</taxon>
        <taxon>Thermodesulfobacteriota</taxon>
        <taxon>Desulfobacteria</taxon>
        <taxon>Desulfobacterales</taxon>
        <taxon>Desulfosarcinaceae</taxon>
        <taxon>Desulfosarcina</taxon>
    </lineage>
</organism>
<sequence length="92" mass="10195">MGKLPNIIPVSDLRQDAAKLLKQLQKSKDPLIITQRGRASAVIIGVDAYEESEHEKELLRLLVRGDREIETGQGYDLDTVLAEADALLSKEP</sequence>
<proteinExistence type="inferred from homology"/>
<comment type="function">
    <text evidence="2">Antitoxin component of a type II toxin-antitoxin (TA) system.</text>
</comment>
<evidence type="ECO:0000256" key="1">
    <source>
        <dbReference type="ARBA" id="ARBA00009981"/>
    </source>
</evidence>